<dbReference type="AlphaFoldDB" id="A0ABD3FSA4"/>
<name>A0ABD3FSA4_9STRA</name>
<evidence type="ECO:0000313" key="2">
    <source>
        <dbReference type="Proteomes" id="UP001632037"/>
    </source>
</evidence>
<proteinExistence type="predicted"/>
<gene>
    <name evidence="1" type="ORF">V7S43_005563</name>
</gene>
<dbReference type="EMBL" id="JBIMZQ010000009">
    <property type="protein sequence ID" value="KAL3669179.1"/>
    <property type="molecule type" value="Genomic_DNA"/>
</dbReference>
<sequence>MKLHEQLVRGGIINTKCISNPDMPMKRFKLGNSKDFCFFSHDDLSRDMLQSGPYHIMRASNFESMDSFYYDPSGFKRMMLVFQTIVSSRFPVKGKGIVALLRAVGWLDKAQKDPTRVALMFVCVDESEKVIDRKQPIQWTPAVDGESVTVIPGIGDPMMTSLGRINVQTLGDFRSKISELKRSRKDWLLKCVKFEKFEEDQRLEWEMISRMPQYVWKM</sequence>
<keyword evidence="2" id="KW-1185">Reference proteome</keyword>
<reference evidence="1 2" key="1">
    <citation type="submission" date="2024-09" db="EMBL/GenBank/DDBJ databases">
        <title>Genome sequencing and assembly of Phytophthora oleae, isolate VK10A, causative agent of rot of olive drupes.</title>
        <authorList>
            <person name="Conti Taguali S."/>
            <person name="Riolo M."/>
            <person name="La Spada F."/>
            <person name="Cacciola S.O."/>
            <person name="Dionisio G."/>
        </authorList>
    </citation>
    <scope>NUCLEOTIDE SEQUENCE [LARGE SCALE GENOMIC DNA]</scope>
    <source>
        <strain evidence="1 2">VK10A</strain>
    </source>
</reference>
<comment type="caution">
    <text evidence="1">The sequence shown here is derived from an EMBL/GenBank/DDBJ whole genome shotgun (WGS) entry which is preliminary data.</text>
</comment>
<protein>
    <submittedName>
        <fullName evidence="1">Uncharacterized protein</fullName>
    </submittedName>
</protein>
<dbReference type="Proteomes" id="UP001632037">
    <property type="component" value="Unassembled WGS sequence"/>
</dbReference>
<evidence type="ECO:0000313" key="1">
    <source>
        <dbReference type="EMBL" id="KAL3669179.1"/>
    </source>
</evidence>
<accession>A0ABD3FSA4</accession>
<organism evidence="1 2">
    <name type="scientific">Phytophthora oleae</name>
    <dbReference type="NCBI Taxonomy" id="2107226"/>
    <lineage>
        <taxon>Eukaryota</taxon>
        <taxon>Sar</taxon>
        <taxon>Stramenopiles</taxon>
        <taxon>Oomycota</taxon>
        <taxon>Peronosporomycetes</taxon>
        <taxon>Peronosporales</taxon>
        <taxon>Peronosporaceae</taxon>
        <taxon>Phytophthora</taxon>
    </lineage>
</organism>